<gene>
    <name evidence="2" type="ORF">KDK95_24715</name>
</gene>
<dbReference type="PANTHER" id="PTHR43072">
    <property type="entry name" value="N-ACETYLTRANSFERASE"/>
    <property type="match status" value="1"/>
</dbReference>
<dbReference type="EMBL" id="JAGSOH010000089">
    <property type="protein sequence ID" value="MBR7829531.1"/>
    <property type="molecule type" value="Genomic_DNA"/>
</dbReference>
<dbReference type="CDD" id="cd04301">
    <property type="entry name" value="NAT_SF"/>
    <property type="match status" value="1"/>
</dbReference>
<comment type="caution">
    <text evidence="2">The sequence shown here is derived from an EMBL/GenBank/DDBJ whole genome shotgun (WGS) entry which is preliminary data.</text>
</comment>
<dbReference type="Pfam" id="PF00583">
    <property type="entry name" value="Acetyltransf_1"/>
    <property type="match status" value="1"/>
</dbReference>
<reference evidence="2" key="1">
    <citation type="submission" date="2021-04" db="EMBL/GenBank/DDBJ databases">
        <title>Genome based classification of Actinospica acidithermotolerans sp. nov., an actinobacterium isolated from an Indonesian hot spring.</title>
        <authorList>
            <person name="Kusuma A.B."/>
            <person name="Putra K.E."/>
            <person name="Nafisah S."/>
            <person name="Loh J."/>
            <person name="Nouioui I."/>
            <person name="Goodfellow M."/>
        </authorList>
    </citation>
    <scope>NUCLEOTIDE SEQUENCE</scope>
    <source>
        <strain evidence="2">MGRD01-02</strain>
    </source>
</reference>
<dbReference type="SUPFAM" id="SSF55729">
    <property type="entry name" value="Acyl-CoA N-acyltransferases (Nat)"/>
    <property type="match status" value="1"/>
</dbReference>
<dbReference type="PROSITE" id="PS51186">
    <property type="entry name" value="GNAT"/>
    <property type="match status" value="1"/>
</dbReference>
<organism evidence="2 3">
    <name type="scientific">Actinospica acidithermotolerans</name>
    <dbReference type="NCBI Taxonomy" id="2828514"/>
    <lineage>
        <taxon>Bacteria</taxon>
        <taxon>Bacillati</taxon>
        <taxon>Actinomycetota</taxon>
        <taxon>Actinomycetes</taxon>
        <taxon>Catenulisporales</taxon>
        <taxon>Actinospicaceae</taxon>
        <taxon>Actinospica</taxon>
    </lineage>
</organism>
<keyword evidence="3" id="KW-1185">Reference proteome</keyword>
<dbReference type="Proteomes" id="UP000676325">
    <property type="component" value="Unassembled WGS sequence"/>
</dbReference>
<protein>
    <submittedName>
        <fullName evidence="2">GNAT family N-acetyltransferase</fullName>
    </submittedName>
</protein>
<proteinExistence type="predicted"/>
<dbReference type="GO" id="GO:0016747">
    <property type="term" value="F:acyltransferase activity, transferring groups other than amino-acyl groups"/>
    <property type="evidence" value="ECO:0007669"/>
    <property type="project" value="InterPro"/>
</dbReference>
<accession>A0A941EDJ0</accession>
<feature type="domain" description="N-acetyltransferase" evidence="1">
    <location>
        <begin position="11"/>
        <end position="158"/>
    </location>
</feature>
<evidence type="ECO:0000259" key="1">
    <source>
        <dbReference type="PROSITE" id="PS51186"/>
    </source>
</evidence>
<dbReference type="AlphaFoldDB" id="A0A941EDJ0"/>
<evidence type="ECO:0000313" key="3">
    <source>
        <dbReference type="Proteomes" id="UP000676325"/>
    </source>
</evidence>
<name>A0A941EDJ0_9ACTN</name>
<dbReference type="InterPro" id="IPR000182">
    <property type="entry name" value="GNAT_dom"/>
</dbReference>
<dbReference type="InterPro" id="IPR016181">
    <property type="entry name" value="Acyl_CoA_acyltransferase"/>
</dbReference>
<dbReference type="Gene3D" id="3.40.630.30">
    <property type="match status" value="1"/>
</dbReference>
<sequence length="158" mass="17743">MTDTTAAPATDVCRPARLADLAVIEDVDKAVFTDKPYPYFVIRQLFDVHGAHCVVAEEDGEVRGYALVAVVPAESTAWLLSLAVLPGSRRRGFGRALMDRALAICDEARVDRMRITVRPTNDVAYRLYKDSGFDWVRTEDTYFGVGEARDVLEKQFRR</sequence>
<evidence type="ECO:0000313" key="2">
    <source>
        <dbReference type="EMBL" id="MBR7829531.1"/>
    </source>
</evidence>
<dbReference type="RefSeq" id="WP_212520666.1">
    <property type="nucleotide sequence ID" value="NZ_JAGSOH010000089.1"/>
</dbReference>